<keyword evidence="5" id="KW-0472">Membrane</keyword>
<evidence type="ECO:0000256" key="4">
    <source>
        <dbReference type="ARBA" id="ARBA00022989"/>
    </source>
</evidence>
<dbReference type="InterPro" id="IPR002797">
    <property type="entry name" value="Polysacc_synth"/>
</dbReference>
<dbReference type="PANTHER" id="PTHR30250">
    <property type="entry name" value="PST FAMILY PREDICTED COLANIC ACID TRANSPORTER"/>
    <property type="match status" value="1"/>
</dbReference>
<reference evidence="6" key="1">
    <citation type="submission" date="2001-06" db="EMBL/GenBank/DDBJ databases">
        <authorList>
            <person name="Provencher C."/>
            <person name="Sirois S."/>
            <person name="Lapointe G."/>
            <person name="Roy D."/>
        </authorList>
    </citation>
    <scope>NUCLEOTIDE SEQUENCE</scope>
    <source>
        <strain evidence="6">RW-9595M</strain>
    </source>
</reference>
<evidence type="ECO:0000256" key="3">
    <source>
        <dbReference type="ARBA" id="ARBA00022692"/>
    </source>
</evidence>
<protein>
    <submittedName>
        <fullName evidence="6">Wzx</fullName>
    </submittedName>
</protein>
<name>Q58Z09_LACRH</name>
<reference evidence="6" key="2">
    <citation type="journal article" date="2005" name="Microbiology">
        <title>Comparative analysis of the exopolysaccharide biosynthesis gene clusters from four strains of Lactobacillus rhamnosus.</title>
        <authorList>
            <person name="Peant B."/>
            <person name="Lapointe G."/>
            <person name="Gilbert C."/>
            <person name="Atlan D."/>
            <person name="Ward P."/>
            <person name="Roy D."/>
        </authorList>
    </citation>
    <scope>NUCLEOTIDE SEQUENCE</scope>
    <source>
        <strain evidence="6">RW-9595M</strain>
    </source>
</reference>
<sequence>MATQKTKKLLGNSAIFAVGNLGSKLITFLMVPLFANYLSTEQFGTVDLATTTVNMLSPIVALSIADAVFRFSMDDESDDQAIFTTGLTFTITVSLVLLFLYPVVRFFHIANGGYILVYLTLVILQALLQNFIRAIEYVKLFAFNGIFSTLIMAVTGYYLIAVLKQGVTGYFCALIFSALSSICLTFFGSRGWRFFSVKKFDTSILRSLLKYSIPLMPNAFMWFFTNDASRFFIVAIVGLSANGLYAVANKIPTIINVLYNVFTQAWQISAVEEYQENPRSSFFSEILNANIALSMISLSGILFILKPLMRVFVAPDFYESWKLVPLLLIAAVFANFSSFIGTLYLATKRTRAIMSSTVFGMISNVLFNSLLIPSFGVQGAGLGAMLGFLLVAAIRYKDIQRYISLKANFNQLLLSLIGIVLMIDVNYFLQWGVTSVALLSLITIIEVVVNVKALKALGKGKTR</sequence>
<evidence type="ECO:0000313" key="6">
    <source>
        <dbReference type="EMBL" id="AAW22489.1"/>
    </source>
</evidence>
<keyword evidence="4" id="KW-1133">Transmembrane helix</keyword>
<dbReference type="Pfam" id="PF01943">
    <property type="entry name" value="Polysacc_synt"/>
    <property type="match status" value="1"/>
</dbReference>
<evidence type="ECO:0000256" key="2">
    <source>
        <dbReference type="ARBA" id="ARBA00022475"/>
    </source>
</evidence>
<gene>
    <name evidence="6" type="primary">wzx</name>
</gene>
<dbReference type="PANTHER" id="PTHR30250:SF11">
    <property type="entry name" value="O-ANTIGEN TRANSPORTER-RELATED"/>
    <property type="match status" value="1"/>
</dbReference>
<dbReference type="InterPro" id="IPR050833">
    <property type="entry name" value="Poly_Biosynth_Transport"/>
</dbReference>
<dbReference type="AlphaFoldDB" id="Q58Z09"/>
<comment type="subcellular location">
    <subcellularLocation>
        <location evidence="1">Cell membrane</location>
        <topology evidence="1">Multi-pass membrane protein</topology>
    </subcellularLocation>
</comment>
<accession>Q58Z09</accession>
<dbReference type="GO" id="GO:0005886">
    <property type="term" value="C:plasma membrane"/>
    <property type="evidence" value="ECO:0007669"/>
    <property type="project" value="UniProtKB-SubCell"/>
</dbReference>
<organism evidence="6">
    <name type="scientific">Lacticaseibacillus rhamnosus</name>
    <name type="common">Lactobacillus rhamnosus</name>
    <dbReference type="NCBI Taxonomy" id="47715"/>
    <lineage>
        <taxon>Bacteria</taxon>
        <taxon>Bacillati</taxon>
        <taxon>Bacillota</taxon>
        <taxon>Bacilli</taxon>
        <taxon>Lactobacillales</taxon>
        <taxon>Lactobacillaceae</taxon>
        <taxon>Lacticaseibacillus</taxon>
    </lineage>
</organism>
<keyword evidence="2" id="KW-1003">Cell membrane</keyword>
<dbReference type="EMBL" id="AY659979">
    <property type="protein sequence ID" value="AAW22489.1"/>
    <property type="molecule type" value="Genomic_DNA"/>
</dbReference>
<keyword evidence="3" id="KW-0812">Transmembrane</keyword>
<evidence type="ECO:0000256" key="5">
    <source>
        <dbReference type="ARBA" id="ARBA00023136"/>
    </source>
</evidence>
<proteinExistence type="predicted"/>
<evidence type="ECO:0000256" key="1">
    <source>
        <dbReference type="ARBA" id="ARBA00004651"/>
    </source>
</evidence>